<dbReference type="Pfam" id="PF01891">
    <property type="entry name" value="CbiM"/>
    <property type="match status" value="1"/>
</dbReference>
<dbReference type="NCBIfam" id="NF004905">
    <property type="entry name" value="PRK06265.1-5"/>
    <property type="match status" value="1"/>
</dbReference>
<dbReference type="AlphaFoldDB" id="A0A7V4E3Q0"/>
<sequence>MHIAEGVLSPPVLLGSAVATGIFTGVGIKKMSERTMPKVALLSSTFFVASLIHIPLGPSSVHLVLNGLMGILLGWEVFPALLVALFLQAILFQFGGLTTLGVNTLNMGLPAILLYLLFKNLIKGKNNWLTFIFSFLIGFLGVFLSGLMVALSLIFTKEYFLNTARLIIFTHFPIMIIEGIITLFIIYFIKKVKKELLE</sequence>
<proteinExistence type="predicted"/>
<dbReference type="PANTHER" id="PTHR34229">
    <property type="entry name" value="METAL TRANSPORT PROTEIN HI_1621-RELATED"/>
    <property type="match status" value="1"/>
</dbReference>
<evidence type="ECO:0000256" key="4">
    <source>
        <dbReference type="ARBA" id="ARBA00022692"/>
    </source>
</evidence>
<dbReference type="InterPro" id="IPR002751">
    <property type="entry name" value="CbiM/NikMN"/>
</dbReference>
<evidence type="ECO:0000256" key="7">
    <source>
        <dbReference type="SAM" id="Phobius"/>
    </source>
</evidence>
<keyword evidence="4 7" id="KW-0812">Transmembrane</keyword>
<keyword evidence="5 7" id="KW-1133">Transmembrane helix</keyword>
<protein>
    <submittedName>
        <fullName evidence="8">Cobalt transporter CbiM</fullName>
    </submittedName>
</protein>
<name>A0A7V4E3Q0_UNCW3</name>
<dbReference type="EMBL" id="DTDR01000002">
    <property type="protein sequence ID" value="HGK62988.1"/>
    <property type="molecule type" value="Genomic_DNA"/>
</dbReference>
<evidence type="ECO:0000256" key="5">
    <source>
        <dbReference type="ARBA" id="ARBA00022989"/>
    </source>
</evidence>
<accession>A0A7V4E3Q0</accession>
<comment type="subcellular location">
    <subcellularLocation>
        <location evidence="1">Cell membrane</location>
        <topology evidence="1">Multi-pass membrane protein</topology>
    </subcellularLocation>
</comment>
<evidence type="ECO:0000256" key="6">
    <source>
        <dbReference type="ARBA" id="ARBA00023136"/>
    </source>
</evidence>
<keyword evidence="3" id="KW-1003">Cell membrane</keyword>
<organism evidence="8">
    <name type="scientific">candidate division WOR-3 bacterium</name>
    <dbReference type="NCBI Taxonomy" id="2052148"/>
    <lineage>
        <taxon>Bacteria</taxon>
        <taxon>Bacteria division WOR-3</taxon>
    </lineage>
</organism>
<feature type="transmembrane region" description="Helical" evidence="7">
    <location>
        <begin position="63"/>
        <end position="87"/>
    </location>
</feature>
<dbReference type="GO" id="GO:0000041">
    <property type="term" value="P:transition metal ion transport"/>
    <property type="evidence" value="ECO:0007669"/>
    <property type="project" value="InterPro"/>
</dbReference>
<keyword evidence="2" id="KW-0813">Transport</keyword>
<evidence type="ECO:0000256" key="3">
    <source>
        <dbReference type="ARBA" id="ARBA00022475"/>
    </source>
</evidence>
<feature type="transmembrane region" description="Helical" evidence="7">
    <location>
        <begin position="130"/>
        <end position="154"/>
    </location>
</feature>
<comment type="caution">
    <text evidence="8">The sequence shown here is derived from an EMBL/GenBank/DDBJ whole genome shotgun (WGS) entry which is preliminary data.</text>
</comment>
<feature type="transmembrane region" description="Helical" evidence="7">
    <location>
        <begin position="39"/>
        <end position="57"/>
    </location>
</feature>
<evidence type="ECO:0000313" key="8">
    <source>
        <dbReference type="EMBL" id="HGK62988.1"/>
    </source>
</evidence>
<feature type="transmembrane region" description="Helical" evidence="7">
    <location>
        <begin position="94"/>
        <end position="118"/>
    </location>
</feature>
<dbReference type="PANTHER" id="PTHR34229:SF1">
    <property type="entry name" value="METAL TRANSPORT PROTEIN HI_1621-RELATED"/>
    <property type="match status" value="1"/>
</dbReference>
<reference evidence="8" key="1">
    <citation type="journal article" date="2020" name="mSystems">
        <title>Genome- and Community-Level Interaction Insights into Carbon Utilization and Element Cycling Functions of Hydrothermarchaeota in Hydrothermal Sediment.</title>
        <authorList>
            <person name="Zhou Z."/>
            <person name="Liu Y."/>
            <person name="Xu W."/>
            <person name="Pan J."/>
            <person name="Luo Z.H."/>
            <person name="Li M."/>
        </authorList>
    </citation>
    <scope>NUCLEOTIDE SEQUENCE [LARGE SCALE GENOMIC DNA]</scope>
    <source>
        <strain evidence="8">SpSt-697</strain>
    </source>
</reference>
<dbReference type="Gene3D" id="1.10.1760.20">
    <property type="match status" value="1"/>
</dbReference>
<dbReference type="GO" id="GO:0005886">
    <property type="term" value="C:plasma membrane"/>
    <property type="evidence" value="ECO:0007669"/>
    <property type="project" value="UniProtKB-SubCell"/>
</dbReference>
<dbReference type="NCBIfam" id="NF004909">
    <property type="entry name" value="PRK06265.2-5"/>
    <property type="match status" value="1"/>
</dbReference>
<gene>
    <name evidence="8" type="primary">cbiM</name>
    <name evidence="8" type="ORF">ENU74_00075</name>
</gene>
<evidence type="ECO:0000256" key="2">
    <source>
        <dbReference type="ARBA" id="ARBA00022448"/>
    </source>
</evidence>
<evidence type="ECO:0000256" key="1">
    <source>
        <dbReference type="ARBA" id="ARBA00004651"/>
    </source>
</evidence>
<keyword evidence="6 7" id="KW-0472">Membrane</keyword>
<feature type="transmembrane region" description="Helical" evidence="7">
    <location>
        <begin position="6"/>
        <end position="27"/>
    </location>
</feature>
<feature type="transmembrane region" description="Helical" evidence="7">
    <location>
        <begin position="166"/>
        <end position="189"/>
    </location>
</feature>